<dbReference type="GO" id="GO:0008311">
    <property type="term" value="F:double-stranded DNA 3'-5' DNA exonuclease activity"/>
    <property type="evidence" value="ECO:0007669"/>
    <property type="project" value="TreeGrafter"/>
</dbReference>
<dbReference type="SUPFAM" id="SSF56219">
    <property type="entry name" value="DNase I-like"/>
    <property type="match status" value="1"/>
</dbReference>
<evidence type="ECO:0000256" key="5">
    <source>
        <dbReference type="PIRSR" id="PIRSR604808-3"/>
    </source>
</evidence>
<feature type="binding site" evidence="4">
    <location>
        <position position="100"/>
    </location>
    <ligand>
        <name>Mg(2+)</name>
        <dbReference type="ChEBI" id="CHEBI:18420"/>
        <label>1</label>
    </ligand>
</feature>
<feature type="site" description="Important for catalytic activity" evidence="5">
    <location>
        <position position="157"/>
    </location>
</feature>
<dbReference type="GO" id="GO:0008081">
    <property type="term" value="F:phosphoric diester hydrolase activity"/>
    <property type="evidence" value="ECO:0007669"/>
    <property type="project" value="TreeGrafter"/>
</dbReference>
<dbReference type="GeneTree" id="ENSGT01150000287206"/>
<accession>H3AE04</accession>
<reference evidence="7" key="1">
    <citation type="submission" date="2011-08" db="EMBL/GenBank/DDBJ databases">
        <title>The draft genome of Latimeria chalumnae.</title>
        <authorList>
            <person name="Di Palma F."/>
            <person name="Alfoldi J."/>
            <person name="Johnson J."/>
            <person name="Berlin A."/>
            <person name="Gnerre S."/>
            <person name="Jaffe D."/>
            <person name="MacCallum I."/>
            <person name="Young S."/>
            <person name="Walker B.J."/>
            <person name="Lander E."/>
            <person name="Lindblad-Toh K."/>
        </authorList>
    </citation>
    <scope>NUCLEOTIDE SEQUENCE [LARGE SCALE GENOMIC DNA]</scope>
    <source>
        <strain evidence="7">Wild caught</strain>
    </source>
</reference>
<dbReference type="GO" id="GO:0005634">
    <property type="term" value="C:nucleus"/>
    <property type="evidence" value="ECO:0007669"/>
    <property type="project" value="TreeGrafter"/>
</dbReference>
<organism evidence="6 7">
    <name type="scientific">Latimeria chalumnae</name>
    <name type="common">Coelacanth</name>
    <dbReference type="NCBI Taxonomy" id="7897"/>
    <lineage>
        <taxon>Eukaryota</taxon>
        <taxon>Metazoa</taxon>
        <taxon>Chordata</taxon>
        <taxon>Craniata</taxon>
        <taxon>Vertebrata</taxon>
        <taxon>Euteleostomi</taxon>
        <taxon>Coelacanthiformes</taxon>
        <taxon>Coelacanthidae</taxon>
        <taxon>Latimeria</taxon>
    </lineage>
</organism>
<dbReference type="PANTHER" id="PTHR22748:SF26">
    <property type="entry name" value="ENDONUCLEASE_EXONUCLEASE_PHOSPHATASE DOMAIN-CONTAINING PROTEIN"/>
    <property type="match status" value="1"/>
</dbReference>
<dbReference type="EMBL" id="AFYH01184930">
    <property type="status" value="NOT_ANNOTATED_CDS"/>
    <property type="molecule type" value="Genomic_DNA"/>
</dbReference>
<keyword evidence="3 4" id="KW-0460">Magnesium</keyword>
<name>H3AE04_LATCH</name>
<dbReference type="GO" id="GO:0006284">
    <property type="term" value="P:base-excision repair"/>
    <property type="evidence" value="ECO:0007669"/>
    <property type="project" value="TreeGrafter"/>
</dbReference>
<dbReference type="GO" id="GO:0003906">
    <property type="term" value="F:DNA-(apurinic or apyrimidinic site) endonuclease activity"/>
    <property type="evidence" value="ECO:0007669"/>
    <property type="project" value="TreeGrafter"/>
</dbReference>
<protein>
    <recommendedName>
        <fullName evidence="8">Endonuclease/exonuclease/phosphatase domain-containing protein</fullName>
    </recommendedName>
</protein>
<dbReference type="AlphaFoldDB" id="H3AE04"/>
<evidence type="ECO:0000256" key="1">
    <source>
        <dbReference type="ARBA" id="ARBA00022723"/>
    </source>
</evidence>
<dbReference type="InParanoid" id="H3AE04"/>
<evidence type="ECO:0008006" key="8">
    <source>
        <dbReference type="Google" id="ProtNLM"/>
    </source>
</evidence>
<dbReference type="InterPro" id="IPR004808">
    <property type="entry name" value="AP_endonuc_1"/>
</dbReference>
<evidence type="ECO:0000256" key="2">
    <source>
        <dbReference type="ARBA" id="ARBA00022801"/>
    </source>
</evidence>
<dbReference type="PANTHER" id="PTHR22748">
    <property type="entry name" value="AP ENDONUCLEASE"/>
    <property type="match status" value="1"/>
</dbReference>
<keyword evidence="4" id="KW-0464">Manganese</keyword>
<evidence type="ECO:0000313" key="6">
    <source>
        <dbReference type="Ensembl" id="ENSLACP00000007875.1"/>
    </source>
</evidence>
<dbReference type="Ensembl" id="ENSLACT00000007941.1">
    <property type="protein sequence ID" value="ENSLACP00000007875.1"/>
    <property type="gene ID" value="ENSLACG00000006971.1"/>
</dbReference>
<dbReference type="InterPro" id="IPR036691">
    <property type="entry name" value="Endo/exonu/phosph_ase_sf"/>
</dbReference>
<keyword evidence="2" id="KW-0378">Hydrolase</keyword>
<evidence type="ECO:0000256" key="4">
    <source>
        <dbReference type="PIRSR" id="PIRSR604808-2"/>
    </source>
</evidence>
<comment type="cofactor">
    <cofactor evidence="4">
        <name>Mg(2+)</name>
        <dbReference type="ChEBI" id="CHEBI:18420"/>
    </cofactor>
    <cofactor evidence="4">
        <name>Mn(2+)</name>
        <dbReference type="ChEBI" id="CHEBI:29035"/>
    </cofactor>
    <text evidence="4">Probably binds two magnesium or manganese ions per subunit.</text>
</comment>
<sequence>QESHLKVSDIPLMQWEWVGNIYGAGFNSKENGVLTLFHRSINFKTENIIMDPMGRYVIRDLEHVTLVNIYGPNKDEPTFFTHLISLLLPFMQSNIIIGGDFGIILSPDLDKSNNLSLRLTRSHAALSELMSSLGTLHPNTRDYTFTSTTHKTHSRLDLFLISHNILKVTSHTTI</sequence>
<keyword evidence="1 4" id="KW-0479">Metal-binding</keyword>
<reference evidence="6" key="3">
    <citation type="submission" date="2025-09" db="UniProtKB">
        <authorList>
            <consortium name="Ensembl"/>
        </authorList>
    </citation>
    <scope>IDENTIFICATION</scope>
</reference>
<dbReference type="Gene3D" id="3.60.10.10">
    <property type="entry name" value="Endonuclease/exonuclease/phosphatase"/>
    <property type="match status" value="1"/>
</dbReference>
<dbReference type="STRING" id="7897.ENSLACP00000007875"/>
<dbReference type="Proteomes" id="UP000008672">
    <property type="component" value="Unassembled WGS sequence"/>
</dbReference>
<reference evidence="6" key="2">
    <citation type="submission" date="2025-08" db="UniProtKB">
        <authorList>
            <consortium name="Ensembl"/>
        </authorList>
    </citation>
    <scope>IDENTIFICATION</scope>
</reference>
<evidence type="ECO:0000313" key="7">
    <source>
        <dbReference type="Proteomes" id="UP000008672"/>
    </source>
</evidence>
<evidence type="ECO:0000256" key="3">
    <source>
        <dbReference type="ARBA" id="ARBA00022842"/>
    </source>
</evidence>
<proteinExistence type="predicted"/>
<keyword evidence="7" id="KW-1185">Reference proteome</keyword>
<dbReference type="GO" id="GO:0046872">
    <property type="term" value="F:metal ion binding"/>
    <property type="evidence" value="ECO:0007669"/>
    <property type="project" value="UniProtKB-KW"/>
</dbReference>